<reference evidence="2" key="1">
    <citation type="journal article" date="2023" name="Science">
        <title>Elucidation of the pathway for biosynthesis of saponin adjuvants from the soapbark tree.</title>
        <authorList>
            <person name="Reed J."/>
            <person name="Orme A."/>
            <person name="El-Demerdash A."/>
            <person name="Owen C."/>
            <person name="Martin L.B.B."/>
            <person name="Misra R.C."/>
            <person name="Kikuchi S."/>
            <person name="Rejzek M."/>
            <person name="Martin A.C."/>
            <person name="Harkess A."/>
            <person name="Leebens-Mack J."/>
            <person name="Louveau T."/>
            <person name="Stephenson M.J."/>
            <person name="Osbourn A."/>
        </authorList>
    </citation>
    <scope>NUCLEOTIDE SEQUENCE</scope>
    <source>
        <strain evidence="2">S10</strain>
    </source>
</reference>
<sequence length="218" mass="24968">MHASAPPDGPSGSPLSYDVFVAQRSHVLQLTIGQAVGDLRLMSPSSMNPVSFVENHPSCRKNRDGEKVLPNGQSWRPQLLLLCYSIKILSEAGNLSKPQDPFDHRKLFGFSSRSPPLPYLLSWLLQSRTHPKLLADQGGENGDSDVDLAEFSDSDHEEDEDEYDQLPPFKPLRKSQIAKLSKEQRKAYFEEYEYRAKLLQKKQWREELKRMRDMKKRG</sequence>
<comment type="caution">
    <text evidence="2">The sequence shown here is derived from an EMBL/GenBank/DDBJ whole genome shotgun (WGS) entry which is preliminary data.</text>
</comment>
<dbReference type="Gene3D" id="3.40.50.300">
    <property type="entry name" value="P-loop containing nucleotide triphosphate hydrolases"/>
    <property type="match status" value="1"/>
</dbReference>
<feature type="compositionally biased region" description="Acidic residues" evidence="1">
    <location>
        <begin position="142"/>
        <end position="164"/>
    </location>
</feature>
<gene>
    <name evidence="2" type="ORF">O6P43_006138</name>
</gene>
<accession>A0AAD7VI39</accession>
<dbReference type="KEGG" id="qsa:O6P43_006138"/>
<dbReference type="Proteomes" id="UP001163823">
    <property type="component" value="Chromosome 3"/>
</dbReference>
<evidence type="ECO:0000256" key="1">
    <source>
        <dbReference type="SAM" id="MobiDB-lite"/>
    </source>
</evidence>
<dbReference type="AlphaFoldDB" id="A0AAD7VI39"/>
<name>A0AAD7VI39_QUISA</name>
<organism evidence="2 3">
    <name type="scientific">Quillaja saponaria</name>
    <name type="common">Soap bark tree</name>
    <dbReference type="NCBI Taxonomy" id="32244"/>
    <lineage>
        <taxon>Eukaryota</taxon>
        <taxon>Viridiplantae</taxon>
        <taxon>Streptophyta</taxon>
        <taxon>Embryophyta</taxon>
        <taxon>Tracheophyta</taxon>
        <taxon>Spermatophyta</taxon>
        <taxon>Magnoliopsida</taxon>
        <taxon>eudicotyledons</taxon>
        <taxon>Gunneridae</taxon>
        <taxon>Pentapetalae</taxon>
        <taxon>rosids</taxon>
        <taxon>fabids</taxon>
        <taxon>Fabales</taxon>
        <taxon>Quillajaceae</taxon>
        <taxon>Quillaja</taxon>
    </lineage>
</organism>
<evidence type="ECO:0000313" key="3">
    <source>
        <dbReference type="Proteomes" id="UP001163823"/>
    </source>
</evidence>
<feature type="region of interest" description="Disordered" evidence="1">
    <location>
        <begin position="134"/>
        <end position="170"/>
    </location>
</feature>
<keyword evidence="3" id="KW-1185">Reference proteome</keyword>
<evidence type="ECO:0000313" key="2">
    <source>
        <dbReference type="EMBL" id="KAJ7976345.1"/>
    </source>
</evidence>
<dbReference type="InterPro" id="IPR027417">
    <property type="entry name" value="P-loop_NTPase"/>
</dbReference>
<proteinExistence type="predicted"/>
<protein>
    <submittedName>
        <fullName evidence="2">Translocase of chloroplast, chloroplastic</fullName>
    </submittedName>
</protein>
<dbReference type="EMBL" id="JARAOO010000003">
    <property type="protein sequence ID" value="KAJ7976345.1"/>
    <property type="molecule type" value="Genomic_DNA"/>
</dbReference>